<dbReference type="GO" id="GO:0016020">
    <property type="term" value="C:membrane"/>
    <property type="evidence" value="ECO:0007669"/>
    <property type="project" value="UniProtKB-SubCell"/>
</dbReference>
<dbReference type="PROSITE" id="PS50850">
    <property type="entry name" value="MFS"/>
    <property type="match status" value="1"/>
</dbReference>
<dbReference type="InterPro" id="IPR005828">
    <property type="entry name" value="MFS_sugar_transport-like"/>
</dbReference>
<feature type="compositionally biased region" description="Basic and acidic residues" evidence="5">
    <location>
        <begin position="494"/>
        <end position="504"/>
    </location>
</feature>
<evidence type="ECO:0000256" key="4">
    <source>
        <dbReference type="ARBA" id="ARBA00023136"/>
    </source>
</evidence>
<evidence type="ECO:0000313" key="9">
    <source>
        <dbReference type="Proteomes" id="UP001497382"/>
    </source>
</evidence>
<protein>
    <recommendedName>
        <fullName evidence="7">Major facilitator superfamily (MFS) profile domain-containing protein</fullName>
    </recommendedName>
</protein>
<dbReference type="Proteomes" id="UP001497382">
    <property type="component" value="Unassembled WGS sequence"/>
</dbReference>
<feature type="transmembrane region" description="Helical" evidence="6">
    <location>
        <begin position="136"/>
        <end position="155"/>
    </location>
</feature>
<gene>
    <name evidence="8" type="ORF">LARSCL_LOCUS19811</name>
</gene>
<feature type="region of interest" description="Disordered" evidence="5">
    <location>
        <begin position="489"/>
        <end position="518"/>
    </location>
</feature>
<dbReference type="EMBL" id="CAXIEN010000397">
    <property type="protein sequence ID" value="CAL1296486.1"/>
    <property type="molecule type" value="Genomic_DNA"/>
</dbReference>
<feature type="transmembrane region" description="Helical" evidence="6">
    <location>
        <begin position="389"/>
        <end position="412"/>
    </location>
</feature>
<feature type="transmembrane region" description="Helical" evidence="6">
    <location>
        <begin position="195"/>
        <end position="215"/>
    </location>
</feature>
<dbReference type="InterPro" id="IPR036259">
    <property type="entry name" value="MFS_trans_sf"/>
</dbReference>
<keyword evidence="3 6" id="KW-1133">Transmembrane helix</keyword>
<evidence type="ECO:0000256" key="3">
    <source>
        <dbReference type="ARBA" id="ARBA00022989"/>
    </source>
</evidence>
<feature type="compositionally biased region" description="Polar residues" evidence="5">
    <location>
        <begin position="505"/>
        <end position="518"/>
    </location>
</feature>
<name>A0AAV2BJR0_9ARAC</name>
<evidence type="ECO:0000259" key="7">
    <source>
        <dbReference type="PROSITE" id="PS50850"/>
    </source>
</evidence>
<reference evidence="8 9" key="1">
    <citation type="submission" date="2024-04" db="EMBL/GenBank/DDBJ databases">
        <authorList>
            <person name="Rising A."/>
            <person name="Reimegard J."/>
            <person name="Sonavane S."/>
            <person name="Akerstrom W."/>
            <person name="Nylinder S."/>
            <person name="Hedman E."/>
            <person name="Kallberg Y."/>
        </authorList>
    </citation>
    <scope>NUCLEOTIDE SEQUENCE [LARGE SCALE GENOMIC DNA]</scope>
</reference>
<comment type="subcellular location">
    <subcellularLocation>
        <location evidence="1">Membrane</location>
        <topology evidence="1">Multi-pass membrane protein</topology>
    </subcellularLocation>
</comment>
<dbReference type="AlphaFoldDB" id="A0AAV2BJR0"/>
<feature type="domain" description="Major facilitator superfamily (MFS) profile" evidence="7">
    <location>
        <begin position="20"/>
        <end position="478"/>
    </location>
</feature>
<dbReference type="Gene3D" id="1.20.1250.20">
    <property type="entry name" value="MFS general substrate transporter like domains"/>
    <property type="match status" value="1"/>
</dbReference>
<evidence type="ECO:0000256" key="2">
    <source>
        <dbReference type="ARBA" id="ARBA00022692"/>
    </source>
</evidence>
<evidence type="ECO:0000256" key="6">
    <source>
        <dbReference type="SAM" id="Phobius"/>
    </source>
</evidence>
<accession>A0AAV2BJR0</accession>
<sequence>MDMFTAIGSFGPWQRYILAVFFYVNLIGIWQNLAMTFFAPNIPFRCIEPTDELAAFNETTFDNSCEVPVNSTNTSVPCTRWQYDHSFYPETIVSKWDLVCDREWLISLTNSVYMIGFLFSVLIFGQISDSFGRFPTVVICFVFTIVSMFATLKSVSFNMFLILRFLQAFGRTGLATVGIVLVLEIVGPQHRTETGVVIQIGWAAGFSTLAAVAWFFKDWFWLQMALSVPYIPLVLAYWLVPESPRWLLAKGKTKELQKLLKKAAKMNGKELKIDAKDIQEMENKAQENQKSETIFYVLKWPRMRIRVLNLYYSWFVNSFLYYGLSFHTNDLAGDPYLNFTLAGLLEFPSYLILYWGIKKRGRRPMLAVLMLVAAASCVAISAVPQDLSWLRTSFAMLGKFCVTGSFGLLYIYTSELFPTVVRNITVGSCSMSARVGSIIAPFVRELGKVTHPVVPNLLFGFLALTSGLLGLLLPETKDQKLPDTLEDGENFGEFPKEKNDENTRTENTFGTIRTINTH</sequence>
<dbReference type="PANTHER" id="PTHR24064">
    <property type="entry name" value="SOLUTE CARRIER FAMILY 22 MEMBER"/>
    <property type="match status" value="1"/>
</dbReference>
<evidence type="ECO:0000256" key="1">
    <source>
        <dbReference type="ARBA" id="ARBA00004141"/>
    </source>
</evidence>
<feature type="transmembrane region" description="Helical" evidence="6">
    <location>
        <begin position="221"/>
        <end position="240"/>
    </location>
</feature>
<dbReference type="CDD" id="cd17317">
    <property type="entry name" value="MFS_SLC22"/>
    <property type="match status" value="1"/>
</dbReference>
<keyword evidence="9" id="KW-1185">Reference proteome</keyword>
<dbReference type="Pfam" id="PF00083">
    <property type="entry name" value="Sugar_tr"/>
    <property type="match status" value="1"/>
</dbReference>
<feature type="transmembrane region" description="Helical" evidence="6">
    <location>
        <begin position="336"/>
        <end position="357"/>
    </location>
</feature>
<organism evidence="8 9">
    <name type="scientific">Larinioides sclopetarius</name>
    <dbReference type="NCBI Taxonomy" id="280406"/>
    <lineage>
        <taxon>Eukaryota</taxon>
        <taxon>Metazoa</taxon>
        <taxon>Ecdysozoa</taxon>
        <taxon>Arthropoda</taxon>
        <taxon>Chelicerata</taxon>
        <taxon>Arachnida</taxon>
        <taxon>Araneae</taxon>
        <taxon>Araneomorphae</taxon>
        <taxon>Entelegynae</taxon>
        <taxon>Araneoidea</taxon>
        <taxon>Araneidae</taxon>
        <taxon>Larinioides</taxon>
    </lineage>
</organism>
<evidence type="ECO:0000256" key="5">
    <source>
        <dbReference type="SAM" id="MobiDB-lite"/>
    </source>
</evidence>
<feature type="transmembrane region" description="Helical" evidence="6">
    <location>
        <begin position="364"/>
        <end position="383"/>
    </location>
</feature>
<feature type="transmembrane region" description="Helical" evidence="6">
    <location>
        <begin position="16"/>
        <end position="39"/>
    </location>
</feature>
<proteinExistence type="predicted"/>
<dbReference type="GO" id="GO:0022857">
    <property type="term" value="F:transmembrane transporter activity"/>
    <property type="evidence" value="ECO:0007669"/>
    <property type="project" value="InterPro"/>
</dbReference>
<dbReference type="InterPro" id="IPR020846">
    <property type="entry name" value="MFS_dom"/>
</dbReference>
<feature type="transmembrane region" description="Helical" evidence="6">
    <location>
        <begin position="307"/>
        <end position="324"/>
    </location>
</feature>
<dbReference type="SUPFAM" id="SSF103473">
    <property type="entry name" value="MFS general substrate transporter"/>
    <property type="match status" value="1"/>
</dbReference>
<feature type="transmembrane region" description="Helical" evidence="6">
    <location>
        <begin position="161"/>
        <end position="183"/>
    </location>
</feature>
<feature type="transmembrane region" description="Helical" evidence="6">
    <location>
        <begin position="455"/>
        <end position="473"/>
    </location>
</feature>
<feature type="transmembrane region" description="Helical" evidence="6">
    <location>
        <begin position="424"/>
        <end position="443"/>
    </location>
</feature>
<keyword evidence="4 6" id="KW-0472">Membrane</keyword>
<evidence type="ECO:0000313" key="8">
    <source>
        <dbReference type="EMBL" id="CAL1296486.1"/>
    </source>
</evidence>
<feature type="transmembrane region" description="Helical" evidence="6">
    <location>
        <begin position="104"/>
        <end position="124"/>
    </location>
</feature>
<comment type="caution">
    <text evidence="8">The sequence shown here is derived from an EMBL/GenBank/DDBJ whole genome shotgun (WGS) entry which is preliminary data.</text>
</comment>
<keyword evidence="2 6" id="KW-0812">Transmembrane</keyword>